<evidence type="ECO:0000259" key="2">
    <source>
        <dbReference type="PROSITE" id="PS50056"/>
    </source>
</evidence>
<dbReference type="Pfam" id="PF26341">
    <property type="entry name" value="AAA_SelU"/>
    <property type="match status" value="1"/>
</dbReference>
<sequence length="361" mass="41676">MNRLDNGMPQISLPDLVKDEAIVIDVRSPSEFAEFHLPGSVNIPLFDDEERKMIGTMYKQVSPEEAKREGMRIFSQKLPTFYEQWLEIHDGARDKDIVVTCARGGMRSGSFVSMMSALDLPAKKLIGGMRSVRSYIREELDRFAQTPMQAIVLGGNTGTRKTVWLHELEREGYPVLDLEGLAGHRGSVFGHIGLEQRSQKEFEFLLVQALQRLENKEYVLIEAESKRIGKVVLPEWLQDVKENGVFIEIDDRIERRVSYLVEEYQPEVHHDSVAEALSKITKRLADDVKQEAQHALEQKDYATLTRILLEDYYDPMYTYKQHRYVDMEKKKDLSFVAHKEEEILPALKKEIDEAYHAFIKG</sequence>
<dbReference type="GO" id="GO:0002098">
    <property type="term" value="P:tRNA wobble uridine modification"/>
    <property type="evidence" value="ECO:0007669"/>
    <property type="project" value="InterPro"/>
</dbReference>
<dbReference type="Proteomes" id="UP000318138">
    <property type="component" value="Chromosome"/>
</dbReference>
<dbReference type="InterPro" id="IPR000387">
    <property type="entry name" value="Tyr_Pase_dom"/>
</dbReference>
<keyword evidence="1" id="KW-0711">Selenium</keyword>
<evidence type="ECO:0000259" key="3">
    <source>
        <dbReference type="PROSITE" id="PS50206"/>
    </source>
</evidence>
<organism evidence="4 5">
    <name type="scientific">Paenalkalicoccus suaedae</name>
    <dbReference type="NCBI Taxonomy" id="2592382"/>
    <lineage>
        <taxon>Bacteria</taxon>
        <taxon>Bacillati</taxon>
        <taxon>Bacillota</taxon>
        <taxon>Bacilli</taxon>
        <taxon>Bacillales</taxon>
        <taxon>Bacillaceae</taxon>
        <taxon>Paenalkalicoccus</taxon>
    </lineage>
</organism>
<feature type="domain" description="Rhodanese" evidence="3">
    <location>
        <begin position="17"/>
        <end position="141"/>
    </location>
</feature>
<dbReference type="PROSITE" id="PS50206">
    <property type="entry name" value="RHODANESE_3"/>
    <property type="match status" value="1"/>
</dbReference>
<protein>
    <submittedName>
        <fullName evidence="4">tRNA 2-selenouridine(34) synthase MnmH</fullName>
    </submittedName>
</protein>
<dbReference type="Gene3D" id="3.40.250.10">
    <property type="entry name" value="Rhodanese-like domain"/>
    <property type="match status" value="1"/>
</dbReference>
<reference evidence="5" key="1">
    <citation type="submission" date="2019-07" db="EMBL/GenBank/DDBJ databases">
        <title>Bacillus alkalisoli sp. nov. isolated from saline soil.</title>
        <authorList>
            <person name="Sun J.-Q."/>
            <person name="Xu L."/>
        </authorList>
    </citation>
    <scope>NUCLEOTIDE SEQUENCE [LARGE SCALE GENOMIC DNA]</scope>
    <source>
        <strain evidence="5">M4U3P1</strain>
    </source>
</reference>
<dbReference type="NCBIfam" id="TIGR03167">
    <property type="entry name" value="tRNA_sel_U_synt"/>
    <property type="match status" value="1"/>
</dbReference>
<dbReference type="NCBIfam" id="NF008750">
    <property type="entry name" value="PRK11784.1-2"/>
    <property type="match status" value="1"/>
</dbReference>
<evidence type="ECO:0000313" key="4">
    <source>
        <dbReference type="EMBL" id="QKS71343.1"/>
    </source>
</evidence>
<dbReference type="GO" id="GO:0043828">
    <property type="term" value="F:tRNA 2-selenouridine synthase activity"/>
    <property type="evidence" value="ECO:0007669"/>
    <property type="project" value="InterPro"/>
</dbReference>
<dbReference type="NCBIfam" id="NF008752">
    <property type="entry name" value="PRK11784.1-4"/>
    <property type="match status" value="1"/>
</dbReference>
<dbReference type="PROSITE" id="PS50056">
    <property type="entry name" value="TYR_PHOSPHATASE_2"/>
    <property type="match status" value="1"/>
</dbReference>
<dbReference type="KEGG" id="psua:FLK61_32085"/>
<dbReference type="InterPro" id="IPR036873">
    <property type="entry name" value="Rhodanese-like_dom_sf"/>
</dbReference>
<gene>
    <name evidence="4" type="primary">mnmH</name>
    <name evidence="4" type="ORF">FLK61_32085</name>
</gene>
<dbReference type="InterPro" id="IPR001763">
    <property type="entry name" value="Rhodanese-like_dom"/>
</dbReference>
<dbReference type="Pfam" id="PF00581">
    <property type="entry name" value="Rhodanese"/>
    <property type="match status" value="1"/>
</dbReference>
<dbReference type="PANTHER" id="PTHR30401:SF0">
    <property type="entry name" value="TRNA 2-SELENOURIDINE SYNTHASE"/>
    <property type="match status" value="1"/>
</dbReference>
<evidence type="ECO:0000256" key="1">
    <source>
        <dbReference type="ARBA" id="ARBA00023266"/>
    </source>
</evidence>
<dbReference type="InterPro" id="IPR058840">
    <property type="entry name" value="AAA_SelU"/>
</dbReference>
<dbReference type="SUPFAM" id="SSF52821">
    <property type="entry name" value="Rhodanese/Cell cycle control phosphatase"/>
    <property type="match status" value="1"/>
</dbReference>
<dbReference type="SMART" id="SM00450">
    <property type="entry name" value="RHOD"/>
    <property type="match status" value="1"/>
</dbReference>
<dbReference type="EMBL" id="CP041372">
    <property type="protein sequence ID" value="QKS71343.1"/>
    <property type="molecule type" value="Genomic_DNA"/>
</dbReference>
<dbReference type="InterPro" id="IPR017582">
    <property type="entry name" value="SelU"/>
</dbReference>
<dbReference type="AlphaFoldDB" id="A0A859FDA4"/>
<dbReference type="PANTHER" id="PTHR30401">
    <property type="entry name" value="TRNA 2-SELENOURIDINE SYNTHASE"/>
    <property type="match status" value="1"/>
</dbReference>
<keyword evidence="5" id="KW-1185">Reference proteome</keyword>
<accession>A0A859FDA4</accession>
<feature type="domain" description="Tyrosine specific protein phosphatases" evidence="2">
    <location>
        <begin position="72"/>
        <end position="151"/>
    </location>
</feature>
<evidence type="ECO:0000313" key="5">
    <source>
        <dbReference type="Proteomes" id="UP000318138"/>
    </source>
</evidence>
<proteinExistence type="predicted"/>
<name>A0A859FDA4_9BACI</name>